<evidence type="ECO:0000259" key="3">
    <source>
        <dbReference type="SMART" id="SM00769"/>
    </source>
</evidence>
<dbReference type="SMART" id="SM00769">
    <property type="entry name" value="WHy"/>
    <property type="match status" value="2"/>
</dbReference>
<feature type="transmembrane region" description="Helical" evidence="2">
    <location>
        <begin position="12"/>
        <end position="37"/>
    </location>
</feature>
<keyword evidence="2" id="KW-0472">Membrane</keyword>
<keyword evidence="2" id="KW-1133">Transmembrane helix</keyword>
<evidence type="ECO:0000313" key="4">
    <source>
        <dbReference type="EMBL" id="MFC7199853.1"/>
    </source>
</evidence>
<dbReference type="AlphaFoldDB" id="A0ABD5Z4D0"/>
<dbReference type="RefSeq" id="WP_279529776.1">
    <property type="nucleotide sequence ID" value="NZ_CP122312.1"/>
</dbReference>
<feature type="region of interest" description="Disordered" evidence="1">
    <location>
        <begin position="318"/>
        <end position="376"/>
    </location>
</feature>
<reference evidence="4 5" key="1">
    <citation type="journal article" date="2019" name="Int. J. Syst. Evol. Microbiol.">
        <title>The Global Catalogue of Microorganisms (GCM) 10K type strain sequencing project: providing services to taxonomists for standard genome sequencing and annotation.</title>
        <authorList>
            <consortium name="The Broad Institute Genomics Platform"/>
            <consortium name="The Broad Institute Genome Sequencing Center for Infectious Disease"/>
            <person name="Wu L."/>
            <person name="Ma J."/>
        </authorList>
    </citation>
    <scope>NUCLEOTIDE SEQUENCE [LARGE SCALE GENOMIC DNA]</scope>
    <source>
        <strain evidence="4 5">XZGYJ-43</strain>
    </source>
</reference>
<dbReference type="Proteomes" id="UP001596447">
    <property type="component" value="Unassembled WGS sequence"/>
</dbReference>
<gene>
    <name evidence="4" type="ORF">ACFQJ9_10620</name>
</gene>
<comment type="caution">
    <text evidence="4">The sequence shown here is derived from an EMBL/GenBank/DDBJ whole genome shotgun (WGS) entry which is preliminary data.</text>
</comment>
<dbReference type="EMBL" id="JBHTAR010000011">
    <property type="protein sequence ID" value="MFC7199853.1"/>
    <property type="molecule type" value="Genomic_DNA"/>
</dbReference>
<feature type="domain" description="Water stress and hypersensitive response" evidence="3">
    <location>
        <begin position="40"/>
        <end position="159"/>
    </location>
</feature>
<dbReference type="Pfam" id="PF03168">
    <property type="entry name" value="LEA_2"/>
    <property type="match status" value="2"/>
</dbReference>
<evidence type="ECO:0000256" key="1">
    <source>
        <dbReference type="SAM" id="MobiDB-lite"/>
    </source>
</evidence>
<name>A0ABD5Z4D0_9EURY</name>
<organism evidence="4 5">
    <name type="scientific">Halospeciosus flavus</name>
    <dbReference type="NCBI Taxonomy" id="3032283"/>
    <lineage>
        <taxon>Archaea</taxon>
        <taxon>Methanobacteriati</taxon>
        <taxon>Methanobacteriota</taxon>
        <taxon>Stenosarchaea group</taxon>
        <taxon>Halobacteria</taxon>
        <taxon>Halobacteriales</taxon>
        <taxon>Halobacteriaceae</taxon>
        <taxon>Halospeciosus</taxon>
    </lineage>
</organism>
<dbReference type="Gene3D" id="2.60.40.10">
    <property type="entry name" value="Immunoglobulins"/>
    <property type="match status" value="2"/>
</dbReference>
<dbReference type="InterPro" id="IPR004864">
    <property type="entry name" value="LEA_2"/>
</dbReference>
<keyword evidence="2" id="KW-0812">Transmembrane</keyword>
<keyword evidence="5" id="KW-1185">Reference proteome</keyword>
<feature type="domain" description="Water stress and hypersensitive response" evidence="3">
    <location>
        <begin position="187"/>
        <end position="305"/>
    </location>
</feature>
<feature type="compositionally biased region" description="Low complexity" evidence="1">
    <location>
        <begin position="327"/>
        <end position="375"/>
    </location>
</feature>
<sequence>MDLRALLFGSTLKTAVTVVLALGVTVGGAVVVGVVGVPSVAAMDNDFGPVNETQTTIYTDLVVHNPNPVSVRLGGLTIDYTVSMNGIEMAHGTKEGVKIGTGNSTVNLTTYLANEKIPEWWVSHVKNGENTTLTIDTAIHSGLLGRTVHYSPAPQHISTNVIGQFESNETREVDANTAVVSDPVLYVNRTDARWGDVTQSKTPIEMTFVMYNPKSYPITVSKFGYNITMNDVAMGSGTSEELVTIPPHTAKAVQTTTVIQNQHLDEWWVSHLERDQRTHLTIDFYAVVDAGPAGSIRVPVRGLTYEHLVETHIFEETNATASGGNETTTTTTTTTTSDTTTTTTSTTSGTTTTTADTTTTTTSTTTTTTTTDSGGVLDVAERTAVVVGE</sequence>
<accession>A0ABD5Z4D0</accession>
<proteinExistence type="predicted"/>
<dbReference type="InterPro" id="IPR013990">
    <property type="entry name" value="WHy-dom"/>
</dbReference>
<protein>
    <submittedName>
        <fullName evidence="4">LEA type 2 family protein</fullName>
    </submittedName>
</protein>
<dbReference type="SUPFAM" id="SSF117070">
    <property type="entry name" value="LEA14-like"/>
    <property type="match status" value="2"/>
</dbReference>
<evidence type="ECO:0000313" key="5">
    <source>
        <dbReference type="Proteomes" id="UP001596447"/>
    </source>
</evidence>
<dbReference type="InterPro" id="IPR013783">
    <property type="entry name" value="Ig-like_fold"/>
</dbReference>
<evidence type="ECO:0000256" key="2">
    <source>
        <dbReference type="SAM" id="Phobius"/>
    </source>
</evidence>